<proteinExistence type="predicted"/>
<dbReference type="RefSeq" id="WP_200318618.1">
    <property type="nucleotide sequence ID" value="NZ_JAENJH010000003.1"/>
</dbReference>
<evidence type="ECO:0000313" key="2">
    <source>
        <dbReference type="EMBL" id="MBK1785582.1"/>
    </source>
</evidence>
<keyword evidence="1" id="KW-0812">Transmembrane</keyword>
<dbReference type="AlphaFoldDB" id="A0A934QSM2"/>
<keyword evidence="1" id="KW-0472">Membrane</keyword>
<comment type="caution">
    <text evidence="2">The sequence shown here is derived from an EMBL/GenBank/DDBJ whole genome shotgun (WGS) entry which is preliminary data.</text>
</comment>
<gene>
    <name evidence="2" type="ORF">JHE00_14725</name>
</gene>
<name>A0A934QSM2_9PSEU</name>
<dbReference type="Proteomes" id="UP000635245">
    <property type="component" value="Unassembled WGS sequence"/>
</dbReference>
<keyword evidence="3" id="KW-1185">Reference proteome</keyword>
<organism evidence="2 3">
    <name type="scientific">Prauserella cavernicola</name>
    <dbReference type="NCBI Taxonomy" id="2800127"/>
    <lineage>
        <taxon>Bacteria</taxon>
        <taxon>Bacillati</taxon>
        <taxon>Actinomycetota</taxon>
        <taxon>Actinomycetes</taxon>
        <taxon>Pseudonocardiales</taxon>
        <taxon>Pseudonocardiaceae</taxon>
        <taxon>Prauserella</taxon>
    </lineage>
</organism>
<dbReference type="EMBL" id="JAENJH010000003">
    <property type="protein sequence ID" value="MBK1785582.1"/>
    <property type="molecule type" value="Genomic_DNA"/>
</dbReference>
<accession>A0A934QSM2</accession>
<keyword evidence="1" id="KW-1133">Transmembrane helix</keyword>
<evidence type="ECO:0000313" key="3">
    <source>
        <dbReference type="Proteomes" id="UP000635245"/>
    </source>
</evidence>
<protein>
    <submittedName>
        <fullName evidence="2">Uncharacterized protein</fullName>
    </submittedName>
</protein>
<reference evidence="2" key="1">
    <citation type="submission" date="2020-12" db="EMBL/GenBank/DDBJ databases">
        <title>Prauserella sp. ASG 168, a novel actinomycete isolated from cave rock.</title>
        <authorList>
            <person name="Suriyachadkun C."/>
        </authorList>
    </citation>
    <scope>NUCLEOTIDE SEQUENCE</scope>
    <source>
        <strain evidence="2">ASG 168</strain>
    </source>
</reference>
<evidence type="ECO:0000256" key="1">
    <source>
        <dbReference type="SAM" id="Phobius"/>
    </source>
</evidence>
<feature type="transmembrane region" description="Helical" evidence="1">
    <location>
        <begin position="30"/>
        <end position="53"/>
    </location>
</feature>
<sequence length="76" mass="8724">MLTLAFLWTWAKVSVVALLAVVIERAMIPSPWAFTTIATITVLIYLVICAGLFREWRSHAAGYHHQMTSIRREHTR</sequence>